<organism evidence="2 3">
    <name type="scientific">Winogradskyella jejuensis</name>
    <dbReference type="NCBI Taxonomy" id="1089305"/>
    <lineage>
        <taxon>Bacteria</taxon>
        <taxon>Pseudomonadati</taxon>
        <taxon>Bacteroidota</taxon>
        <taxon>Flavobacteriia</taxon>
        <taxon>Flavobacteriales</taxon>
        <taxon>Flavobacteriaceae</taxon>
        <taxon>Winogradskyella</taxon>
    </lineage>
</organism>
<accession>A0A1M5TEA8</accession>
<keyword evidence="3" id="KW-1185">Reference proteome</keyword>
<dbReference type="STRING" id="1089305.SAMN05444148_2142"/>
<name>A0A1M5TEA8_9FLAO</name>
<dbReference type="InterPro" id="IPR021215">
    <property type="entry name" value="DUF2752"/>
</dbReference>
<feature type="transmembrane region" description="Helical" evidence="1">
    <location>
        <begin position="76"/>
        <end position="98"/>
    </location>
</feature>
<dbReference type="EMBL" id="FQWS01000002">
    <property type="protein sequence ID" value="SHH49145.1"/>
    <property type="molecule type" value="Genomic_DNA"/>
</dbReference>
<sequence>MKLLLIQLEDYMLPCLNKSLFGFDCMGCGLQRSLNLILQGEFLAAFYMYPTIYPLLSLFAVIGINIFKKIKYFNKIITILAIVTVATIMVSFIIKTFIN</sequence>
<dbReference type="OrthoDB" id="9815897at2"/>
<protein>
    <recommendedName>
        <fullName evidence="4">DUF2752 domain-containing protein</fullName>
    </recommendedName>
</protein>
<feature type="transmembrane region" description="Helical" evidence="1">
    <location>
        <begin position="42"/>
        <end position="64"/>
    </location>
</feature>
<evidence type="ECO:0008006" key="4">
    <source>
        <dbReference type="Google" id="ProtNLM"/>
    </source>
</evidence>
<dbReference type="AlphaFoldDB" id="A0A1M5TEA8"/>
<gene>
    <name evidence="2" type="ORF">SAMN05444148_2142</name>
</gene>
<dbReference type="Proteomes" id="UP000184522">
    <property type="component" value="Unassembled WGS sequence"/>
</dbReference>
<proteinExistence type="predicted"/>
<reference evidence="3" key="1">
    <citation type="submission" date="2016-11" db="EMBL/GenBank/DDBJ databases">
        <authorList>
            <person name="Varghese N."/>
            <person name="Submissions S."/>
        </authorList>
    </citation>
    <scope>NUCLEOTIDE SEQUENCE [LARGE SCALE GENOMIC DNA]</scope>
    <source>
        <strain evidence="3">DSM 25330</strain>
    </source>
</reference>
<keyword evidence="1" id="KW-0472">Membrane</keyword>
<dbReference type="Pfam" id="PF10825">
    <property type="entry name" value="DUF2752"/>
    <property type="match status" value="1"/>
</dbReference>
<dbReference type="RefSeq" id="WP_073086268.1">
    <property type="nucleotide sequence ID" value="NZ_FQWS01000002.1"/>
</dbReference>
<evidence type="ECO:0000256" key="1">
    <source>
        <dbReference type="SAM" id="Phobius"/>
    </source>
</evidence>
<keyword evidence="1" id="KW-0812">Transmembrane</keyword>
<evidence type="ECO:0000313" key="3">
    <source>
        <dbReference type="Proteomes" id="UP000184522"/>
    </source>
</evidence>
<keyword evidence="1" id="KW-1133">Transmembrane helix</keyword>
<evidence type="ECO:0000313" key="2">
    <source>
        <dbReference type="EMBL" id="SHH49145.1"/>
    </source>
</evidence>